<sequence length="456" mass="51501">MAHSRQSHGYSRIQQQNQQGSPWNSALPGTQTHDLLLNNDEPPYRTLNSPFMAPREQSHTRRMNSVESDLNYYHTGEELDHFFHRIIPPPDQVSSRNFPAAGRNPALPAYRGNMGRERTPLYAAGERPAGAFESFYQPLPLFNHARPTSPHPLQDQSMGNDFVTPAFSDLPVHLIPPPPPLPYSTYLPHWPASDGRVTPRIPYQPHHPVTTGFPSTLSNVPSPVREPGHRNRQMVAQLNNMADEGRDYRPGSNDPVSHTNMMENRMEMLKQRLSNIVLSIVKTDPSIELVPIEKKISGLLHDLKIPARIRTAAPIPMDRIDRELGMLRRDVRLEWIAHTFTPGSRPNQQTFFKIHDAAMTAVQRALRIVDVLLEKQRVCMPDERVESDNADGAEKNLPVEESVPCESVQAASASNQSAQHPVFRKSEEEIQAEIQADSIDIDVEKSEVCEEDWLVV</sequence>
<feature type="compositionally biased region" description="Low complexity" evidence="1">
    <location>
        <begin position="407"/>
        <end position="419"/>
    </location>
</feature>
<gene>
    <name evidence="2" type="ORF">PDIGIT_LOCUS14195</name>
</gene>
<feature type="compositionally biased region" description="Polar residues" evidence="1">
    <location>
        <begin position="7"/>
        <end position="33"/>
    </location>
</feature>
<evidence type="ECO:0000256" key="1">
    <source>
        <dbReference type="SAM" id="MobiDB-lite"/>
    </source>
</evidence>
<comment type="caution">
    <text evidence="2">The sequence shown here is derived from an EMBL/GenBank/DDBJ whole genome shotgun (WGS) entry which is preliminary data.</text>
</comment>
<feature type="region of interest" description="Disordered" evidence="1">
    <location>
        <begin position="208"/>
        <end position="228"/>
    </location>
</feature>
<feature type="region of interest" description="Disordered" evidence="1">
    <location>
        <begin position="1"/>
        <end position="62"/>
    </location>
</feature>
<feature type="compositionally biased region" description="Polar residues" evidence="1">
    <location>
        <begin position="212"/>
        <end position="221"/>
    </location>
</feature>
<evidence type="ECO:0000313" key="2">
    <source>
        <dbReference type="EMBL" id="CAI6341007.1"/>
    </source>
</evidence>
<dbReference type="AlphaFoldDB" id="A0A9W4UTR8"/>
<proteinExistence type="predicted"/>
<dbReference type="EMBL" id="CAOQHR010000011">
    <property type="protein sequence ID" value="CAI6341007.1"/>
    <property type="molecule type" value="Genomic_DNA"/>
</dbReference>
<organism evidence="2 3">
    <name type="scientific">Periconia digitata</name>
    <dbReference type="NCBI Taxonomy" id="1303443"/>
    <lineage>
        <taxon>Eukaryota</taxon>
        <taxon>Fungi</taxon>
        <taxon>Dikarya</taxon>
        <taxon>Ascomycota</taxon>
        <taxon>Pezizomycotina</taxon>
        <taxon>Dothideomycetes</taxon>
        <taxon>Pleosporomycetidae</taxon>
        <taxon>Pleosporales</taxon>
        <taxon>Massarineae</taxon>
        <taxon>Periconiaceae</taxon>
        <taxon>Periconia</taxon>
    </lineage>
</organism>
<keyword evidence="3" id="KW-1185">Reference proteome</keyword>
<protein>
    <submittedName>
        <fullName evidence="2">Uncharacterized protein</fullName>
    </submittedName>
</protein>
<feature type="compositionally biased region" description="Basic and acidic residues" evidence="1">
    <location>
        <begin position="383"/>
        <end position="398"/>
    </location>
</feature>
<name>A0A9W4UTR8_9PLEO</name>
<evidence type="ECO:0000313" key="3">
    <source>
        <dbReference type="Proteomes" id="UP001152607"/>
    </source>
</evidence>
<dbReference type="Proteomes" id="UP001152607">
    <property type="component" value="Unassembled WGS sequence"/>
</dbReference>
<accession>A0A9W4UTR8</accession>
<reference evidence="2" key="1">
    <citation type="submission" date="2023-01" db="EMBL/GenBank/DDBJ databases">
        <authorList>
            <person name="Van Ghelder C."/>
            <person name="Rancurel C."/>
        </authorList>
    </citation>
    <scope>NUCLEOTIDE SEQUENCE</scope>
    <source>
        <strain evidence="2">CNCM I-4278</strain>
    </source>
</reference>
<feature type="region of interest" description="Disordered" evidence="1">
    <location>
        <begin position="383"/>
        <end position="426"/>
    </location>
</feature>